<evidence type="ECO:0000256" key="1">
    <source>
        <dbReference type="SAM" id="Phobius"/>
    </source>
</evidence>
<feature type="transmembrane region" description="Helical" evidence="1">
    <location>
        <begin position="30"/>
        <end position="53"/>
    </location>
</feature>
<reference evidence="2 3" key="1">
    <citation type="submission" date="2018-06" db="EMBL/GenBank/DDBJ databases">
        <title>The Genome of Cuscuta australis (Dodder) Provides Insight into the Evolution of Plant Parasitism.</title>
        <authorList>
            <person name="Liu H."/>
        </authorList>
    </citation>
    <scope>NUCLEOTIDE SEQUENCE [LARGE SCALE GENOMIC DNA]</scope>
    <source>
        <strain evidence="3">cv. Yunnan</strain>
        <tissue evidence="2">Vines</tissue>
    </source>
</reference>
<evidence type="ECO:0000313" key="2">
    <source>
        <dbReference type="EMBL" id="RAL54562.1"/>
    </source>
</evidence>
<dbReference type="PANTHER" id="PTHR21229:SF22">
    <property type="entry name" value="DBJ|BAA84809.1"/>
    <property type="match status" value="1"/>
</dbReference>
<evidence type="ECO:0000313" key="3">
    <source>
        <dbReference type="Proteomes" id="UP000249390"/>
    </source>
</evidence>
<accession>A0A328E9J5</accession>
<proteinExistence type="predicted"/>
<sequence length="113" mass="13046">MALEEGGDGLQQHNYLACTTSFPWRRAATVYYLFSFVYLVLFALWVRVLYANMAYASRIHYLMLVVVFLTALNMFCEGEDKTSVMRTGLGCAWELWFYTFSFLKGISLEGDFS</sequence>
<dbReference type="EMBL" id="NQVE01000009">
    <property type="protein sequence ID" value="RAL54562.1"/>
    <property type="molecule type" value="Genomic_DNA"/>
</dbReference>
<organism evidence="2 3">
    <name type="scientific">Cuscuta australis</name>
    <dbReference type="NCBI Taxonomy" id="267555"/>
    <lineage>
        <taxon>Eukaryota</taxon>
        <taxon>Viridiplantae</taxon>
        <taxon>Streptophyta</taxon>
        <taxon>Embryophyta</taxon>
        <taxon>Tracheophyta</taxon>
        <taxon>Spermatophyta</taxon>
        <taxon>Magnoliopsida</taxon>
        <taxon>eudicotyledons</taxon>
        <taxon>Gunneridae</taxon>
        <taxon>Pentapetalae</taxon>
        <taxon>asterids</taxon>
        <taxon>lamiids</taxon>
        <taxon>Solanales</taxon>
        <taxon>Convolvulaceae</taxon>
        <taxon>Cuscuteae</taxon>
        <taxon>Cuscuta</taxon>
        <taxon>Cuscuta subgen. Grammica</taxon>
        <taxon>Cuscuta sect. Cleistogrammica</taxon>
    </lineage>
</organism>
<dbReference type="AlphaFoldDB" id="A0A328E9J5"/>
<name>A0A328E9J5_9ASTE</name>
<dbReference type="GO" id="GO:0016020">
    <property type="term" value="C:membrane"/>
    <property type="evidence" value="ECO:0007669"/>
    <property type="project" value="InterPro"/>
</dbReference>
<keyword evidence="1" id="KW-0472">Membrane</keyword>
<keyword evidence="1" id="KW-0812">Transmembrane</keyword>
<dbReference type="Proteomes" id="UP000249390">
    <property type="component" value="Unassembled WGS sequence"/>
</dbReference>
<gene>
    <name evidence="2" type="ORF">DM860_001690</name>
</gene>
<dbReference type="GO" id="GO:0005794">
    <property type="term" value="C:Golgi apparatus"/>
    <property type="evidence" value="ECO:0007669"/>
    <property type="project" value="TreeGrafter"/>
</dbReference>
<keyword evidence="3" id="KW-1185">Reference proteome</keyword>
<keyword evidence="1" id="KW-1133">Transmembrane helix</keyword>
<comment type="caution">
    <text evidence="2">The sequence shown here is derived from an EMBL/GenBank/DDBJ whole genome shotgun (WGS) entry which is preliminary data.</text>
</comment>
<dbReference type="InterPro" id="IPR009637">
    <property type="entry name" value="GPR107/GPR108-like"/>
</dbReference>
<protein>
    <submittedName>
        <fullName evidence="2">Uncharacterized protein</fullName>
    </submittedName>
</protein>
<dbReference type="PANTHER" id="PTHR21229">
    <property type="entry name" value="LUNG SEVEN TRANSMEMBRANE RECEPTOR"/>
    <property type="match status" value="1"/>
</dbReference>
<feature type="transmembrane region" description="Helical" evidence="1">
    <location>
        <begin position="59"/>
        <end position="76"/>
    </location>
</feature>